<proteinExistence type="predicted"/>
<dbReference type="AlphaFoldDB" id="A0A1G2SZA9"/>
<reference evidence="1 2" key="1">
    <citation type="journal article" date="2016" name="Nat. Commun.">
        <title>Thousands of microbial genomes shed light on interconnected biogeochemical processes in an aquifer system.</title>
        <authorList>
            <person name="Anantharaman K."/>
            <person name="Brown C.T."/>
            <person name="Hug L.A."/>
            <person name="Sharon I."/>
            <person name="Castelle C.J."/>
            <person name="Probst A.J."/>
            <person name="Thomas B.C."/>
            <person name="Singh A."/>
            <person name="Wilkins M.J."/>
            <person name="Karaoz U."/>
            <person name="Brodie E.L."/>
            <person name="Williams K.H."/>
            <person name="Hubbard S.S."/>
            <person name="Banfield J.F."/>
        </authorList>
    </citation>
    <scope>NUCLEOTIDE SEQUENCE [LARGE SCALE GENOMIC DNA]</scope>
</reference>
<dbReference type="Pfam" id="PF01972">
    <property type="entry name" value="SDH_protease"/>
    <property type="match status" value="1"/>
</dbReference>
<dbReference type="PANTHER" id="PTHR35984">
    <property type="entry name" value="PERIPLASMIC SERINE PROTEASE"/>
    <property type="match status" value="1"/>
</dbReference>
<dbReference type="Proteomes" id="UP000178107">
    <property type="component" value="Unassembled WGS sequence"/>
</dbReference>
<sequence length="307" mass="34237">MADWTGILNELQKSRGDFDGIRRRYLKRLNTLTKRNVIAYYSGWLQKPGAPNLGINDLDKNAFMATIKGLDRTKGLDLILHTPGGDVAATESIIDYLTTMFDDIRVIVPQLAMSGGTMMACSANRILMGKHSSLGPIDPQFVTPYGQIAAHGILEEFQKAYEEIKADQAKVFVWQPIISKYMPTMIGECQKAMAWAETIVRDRLAARMLASITDDAQRTARINQIVENLGNHSISLSHARHLSYAKCNEIGLVVERLEDDQNLQETVLSIHHAMMHTLASTFASKIVENHKGSAYIQQAAVPNRNQQ</sequence>
<evidence type="ECO:0000313" key="1">
    <source>
        <dbReference type="EMBL" id="OHA89939.1"/>
    </source>
</evidence>
<dbReference type="EMBL" id="MHVH01000007">
    <property type="protein sequence ID" value="OHA89939.1"/>
    <property type="molecule type" value="Genomic_DNA"/>
</dbReference>
<evidence type="ECO:0000313" key="2">
    <source>
        <dbReference type="Proteomes" id="UP000178107"/>
    </source>
</evidence>
<dbReference type="Gene3D" id="3.90.226.10">
    <property type="entry name" value="2-enoyl-CoA Hydratase, Chain A, domain 1"/>
    <property type="match status" value="1"/>
</dbReference>
<comment type="caution">
    <text evidence="1">The sequence shown here is derived from an EMBL/GenBank/DDBJ whole genome shotgun (WGS) entry which is preliminary data.</text>
</comment>
<accession>A0A1G2SZA9</accession>
<dbReference type="InterPro" id="IPR029045">
    <property type="entry name" value="ClpP/crotonase-like_dom_sf"/>
</dbReference>
<evidence type="ECO:0008006" key="3">
    <source>
        <dbReference type="Google" id="ProtNLM"/>
    </source>
</evidence>
<protein>
    <recommendedName>
        <fullName evidence="3">Serine protease</fullName>
    </recommendedName>
</protein>
<dbReference type="SUPFAM" id="SSF52096">
    <property type="entry name" value="ClpP/crotonase"/>
    <property type="match status" value="1"/>
</dbReference>
<name>A0A1G2SZA9_9BACT</name>
<dbReference type="PANTHER" id="PTHR35984:SF1">
    <property type="entry name" value="PERIPLASMIC SERINE PROTEASE"/>
    <property type="match status" value="1"/>
</dbReference>
<organism evidence="1 2">
    <name type="scientific">Candidatus Zambryskibacteria bacterium RIFCSPHIGHO2_01_FULL_46_25</name>
    <dbReference type="NCBI Taxonomy" id="1802738"/>
    <lineage>
        <taxon>Bacteria</taxon>
        <taxon>Candidatus Zambryskiibacteriota</taxon>
    </lineage>
</organism>
<gene>
    <name evidence="1" type="ORF">A2838_01175</name>
</gene>
<dbReference type="GO" id="GO:0016020">
    <property type="term" value="C:membrane"/>
    <property type="evidence" value="ECO:0007669"/>
    <property type="project" value="InterPro"/>
</dbReference>
<dbReference type="InterPro" id="IPR002825">
    <property type="entry name" value="Pept_S49_ser-pept_pro"/>
</dbReference>